<evidence type="ECO:0000256" key="4">
    <source>
        <dbReference type="ARBA" id="ARBA00022723"/>
    </source>
</evidence>
<reference evidence="9 10" key="1">
    <citation type="submission" date="2016-10" db="EMBL/GenBank/DDBJ databases">
        <authorList>
            <person name="Varghese N."/>
            <person name="Submissions S."/>
        </authorList>
    </citation>
    <scope>NUCLEOTIDE SEQUENCE [LARGE SCALE GENOMIC DNA]</scope>
    <source>
        <strain evidence="9 10">LMG 18378</strain>
    </source>
</reference>
<comment type="caution">
    <text evidence="9">The sequence shown here is derived from an EMBL/GenBank/DDBJ whole genome shotgun (WGS) entry which is preliminary data.</text>
</comment>
<feature type="domain" description="VWFA" evidence="8">
    <location>
        <begin position="46"/>
        <end position="350"/>
    </location>
</feature>
<feature type="signal peptide" evidence="7">
    <location>
        <begin position="1"/>
        <end position="26"/>
    </location>
</feature>
<dbReference type="Pfam" id="PF05567">
    <property type="entry name" value="T4P_PilY1"/>
    <property type="match status" value="1"/>
</dbReference>
<keyword evidence="6" id="KW-0281">Fimbrium</keyword>
<dbReference type="Proteomes" id="UP000183385">
    <property type="component" value="Unassembled WGS sequence"/>
</dbReference>
<keyword evidence="4" id="KW-0479">Metal-binding</keyword>
<dbReference type="SUPFAM" id="SSF53300">
    <property type="entry name" value="vWA-like"/>
    <property type="match status" value="1"/>
</dbReference>
<sequence length="1397" mass="149493">MKRKYNLAVGISAFAYLFCGLQSAMADDTEIYVTRDLPADQRIRPNLLFLIDTSGSMLDGVPGTNCKSLDFDGSKEVPRNWCTSDSNKNSNSAQKTRIQVVKEVVNSLVDELATSNDVNIGLARFDSSSNGGFINIPIQRAGNIASTFKNSLNSYYANGGTPLSESLYETYLYMSGGTPAWGLSSRGYIEDNGYDRRGNRVFTADLQNPWSSDSSSRSGGKYISPIQYSCQKSNIILLTDGLPSSDTGSNNAISNLVSSSNQVYKSCKRYPTDDGTSNSNSGCWLPGLAEYMANQDMSSSQTGKQTVNTYTIGFGNISDTTLLQDTASLGGGRFFTTSNTSELADALRSIAVDILAENTTFATPSVSVSAYNNLGYRNDLYYALFRPAAGARWFGNVKKYKLGKDSSGNSIVMDSAGRNAVDSTTGFFNATSVSYWSTVTDGKDVMLGGAAGRLTAPTTRNVLTYTDQDARAPGSSGTVALTALSPDNTAITKTMLGLPSNATDQSRTDTLKWGRGINPSDNTARLALADVLHNEPKLVAYVTDEDLQRVANSQATPATATSAEKLVLFYGTNEGFINAVDPATGNEIFSFIPRELLPNLNFYMNDPKGTANKRYGMDGQFDMSITYGALNATSQTRTVSQATLYAGMRRGGRNYYALDVSPSGTSGSVTITPKMKWIIKGGTSTGFEKLGQTWSTPKLAKVKFNGSVKKVLFFTGGYDTRQDTESPNTPADDTIGNALYMVDADTGALLWHAGVTSEESANLKISTLTNSIPADPTLVDITGDGLIDTIFMADTRGQVFRIDINSGNTGATGFATGGRIASLGGTTAASNRRFYNAPDVSLIRERGGKTYFTIALGSGYREHPLNEDTIDRFYVLRDSNVYTQPSSYTTLTESSLVDVTSVNLTTEQAQQIQQQINTKLGLIDQLNTATSTADSNFEAYKNSIGYTQKFNQMTQANSDANQRQAQIDAIYKENPYLNEHAPESTQQSALQNQLLTLQNALKPLYTFSPELAQTLGQQMAGVMIVQKTLENAATGVTAKEQALLDAKASGASEETVAALQTDLDQARTDYQASAAYTQRMTIGGLDLSTAINNLNLAIQANDSTAANTAIQQITTQLALTDIPASVDVPTLNGLDEAGKAATLSDQASSQNGLVQLANTLETQRLALAGQASSLQAELNALSNSAYDTASNLLTSEQLQEATQQDSSPPLTTFEAYDYLRNKARSNALAQIPTLRSDINSLYQQLSPGDSYTVNSDLLNASSGWFVRFPQGEKVLSASISFQGAVLFTTFSPNGQTVTTCGPDVGHGRLYAMNLVDASAVFTKTVNGAETPSRSFDLVRGGIPPTPAIILGDNGTTVLVGSEKPSADGAGGDLKCTFTSSGFCKTNNAVNGTYWREN</sequence>
<feature type="chain" id="PRO_5043007304" evidence="7">
    <location>
        <begin position="27"/>
        <end position="1397"/>
    </location>
</feature>
<dbReference type="InterPro" id="IPR002035">
    <property type="entry name" value="VWF_A"/>
</dbReference>
<organism evidence="9 10">
    <name type="scientific">Pseudomonas citronellolis</name>
    <dbReference type="NCBI Taxonomy" id="53408"/>
    <lineage>
        <taxon>Bacteria</taxon>
        <taxon>Pseudomonadati</taxon>
        <taxon>Pseudomonadota</taxon>
        <taxon>Gammaproteobacteria</taxon>
        <taxon>Pseudomonadales</taxon>
        <taxon>Pseudomonadaceae</taxon>
        <taxon>Pseudomonas</taxon>
    </lineage>
</organism>
<gene>
    <name evidence="9" type="ORF">SAMN05216577_10387</name>
</gene>
<dbReference type="EMBL" id="FOLS01000003">
    <property type="protein sequence ID" value="SFC14923.1"/>
    <property type="molecule type" value="Genomic_DNA"/>
</dbReference>
<evidence type="ECO:0000256" key="2">
    <source>
        <dbReference type="ARBA" id="ARBA00008387"/>
    </source>
</evidence>
<evidence type="ECO:0000256" key="1">
    <source>
        <dbReference type="ARBA" id="ARBA00004561"/>
    </source>
</evidence>
<dbReference type="RefSeq" id="WP_074977455.1">
    <property type="nucleotide sequence ID" value="NZ_FOLS01000003.1"/>
</dbReference>
<evidence type="ECO:0000256" key="5">
    <source>
        <dbReference type="ARBA" id="ARBA00022837"/>
    </source>
</evidence>
<accession>A0AAQ1KE36</accession>
<evidence type="ECO:0000256" key="3">
    <source>
        <dbReference type="ARBA" id="ARBA00022558"/>
    </source>
</evidence>
<proteinExistence type="inferred from homology"/>
<keyword evidence="5" id="KW-0106">Calcium</keyword>
<keyword evidence="7" id="KW-0732">Signal</keyword>
<keyword evidence="10" id="KW-1185">Reference proteome</keyword>
<dbReference type="InterPro" id="IPR011047">
    <property type="entry name" value="Quinoprotein_ADH-like_sf"/>
</dbReference>
<keyword evidence="3" id="KW-1029">Fimbrium biogenesis</keyword>
<comment type="subcellular location">
    <subcellularLocation>
        <location evidence="1">Fimbrium</location>
    </subcellularLocation>
</comment>
<dbReference type="GO" id="GO:0009289">
    <property type="term" value="C:pilus"/>
    <property type="evidence" value="ECO:0007669"/>
    <property type="project" value="UniProtKB-SubCell"/>
</dbReference>
<dbReference type="Gene3D" id="3.40.50.410">
    <property type="entry name" value="von Willebrand factor, type A domain"/>
    <property type="match status" value="1"/>
</dbReference>
<evidence type="ECO:0000313" key="10">
    <source>
        <dbReference type="Proteomes" id="UP000183385"/>
    </source>
</evidence>
<evidence type="ECO:0000256" key="7">
    <source>
        <dbReference type="SAM" id="SignalP"/>
    </source>
</evidence>
<dbReference type="InterPro" id="IPR036465">
    <property type="entry name" value="vWFA_dom_sf"/>
</dbReference>
<dbReference type="PROSITE" id="PS50234">
    <property type="entry name" value="VWFA"/>
    <property type="match status" value="1"/>
</dbReference>
<evidence type="ECO:0000256" key="6">
    <source>
        <dbReference type="ARBA" id="ARBA00023263"/>
    </source>
</evidence>
<protein>
    <submittedName>
        <fullName evidence="9">Tfp pilus assembly protein, tip-associated adhesin PilY1</fullName>
    </submittedName>
</protein>
<dbReference type="SUPFAM" id="SSF50998">
    <property type="entry name" value="Quinoprotein alcohol dehydrogenase-like"/>
    <property type="match status" value="1"/>
</dbReference>
<evidence type="ECO:0000313" key="9">
    <source>
        <dbReference type="EMBL" id="SFC14923.1"/>
    </source>
</evidence>
<evidence type="ECO:0000259" key="8">
    <source>
        <dbReference type="PROSITE" id="PS50234"/>
    </source>
</evidence>
<dbReference type="InterPro" id="IPR008707">
    <property type="entry name" value="B-propeller_PilY1"/>
</dbReference>
<dbReference type="GO" id="GO:0046872">
    <property type="term" value="F:metal ion binding"/>
    <property type="evidence" value="ECO:0007669"/>
    <property type="project" value="UniProtKB-KW"/>
</dbReference>
<name>A0AAQ1KE36_9PSED</name>
<comment type="similarity">
    <text evidence="2">Belongs to the PilY1 family.</text>
</comment>